<dbReference type="RefSeq" id="WP_332613692.1">
    <property type="nucleotide sequence ID" value="NZ_JAXGFP010000001.1"/>
</dbReference>
<keyword evidence="2" id="KW-1185">Reference proteome</keyword>
<dbReference type="EMBL" id="JAXGFP010000001">
    <property type="protein sequence ID" value="MEG3182501.1"/>
    <property type="molecule type" value="Genomic_DNA"/>
</dbReference>
<evidence type="ECO:0008006" key="3">
    <source>
        <dbReference type="Google" id="ProtNLM"/>
    </source>
</evidence>
<reference evidence="1 2" key="1">
    <citation type="journal article" date="2016" name="Int. J. Syst. Evol. Microbiol.">
        <title>Lysobacter erysipheiresistens sp. nov., an antagonist of powdery mildew, isolated from tobacco-cultivated soil.</title>
        <authorList>
            <person name="Xie B."/>
            <person name="Li T."/>
            <person name="Lin X."/>
            <person name="Wang C.J."/>
            <person name="Chen Y.J."/>
            <person name="Liu W.J."/>
            <person name="Zhao Z.W."/>
        </authorList>
    </citation>
    <scope>NUCLEOTIDE SEQUENCE [LARGE SCALE GENOMIC DNA]</scope>
    <source>
        <strain evidence="1 2">RS-LYSO-3</strain>
    </source>
</reference>
<protein>
    <recommendedName>
        <fullName evidence="3">Terminase large subunit gp17-like C-terminal domain-containing protein</fullName>
    </recommendedName>
</protein>
<comment type="caution">
    <text evidence="1">The sequence shown here is derived from an EMBL/GenBank/DDBJ whole genome shotgun (WGS) entry which is preliminary data.</text>
</comment>
<evidence type="ECO:0000313" key="1">
    <source>
        <dbReference type="EMBL" id="MEG3182501.1"/>
    </source>
</evidence>
<accession>A0ABU7YTT9</accession>
<gene>
    <name evidence="1" type="ORF">SNE34_00540</name>
</gene>
<dbReference type="Gene3D" id="3.30.420.240">
    <property type="match status" value="1"/>
</dbReference>
<organism evidence="1 2">
    <name type="scientific">Novilysobacter erysipheiresistens</name>
    <dbReference type="NCBI Taxonomy" id="1749332"/>
    <lineage>
        <taxon>Bacteria</taxon>
        <taxon>Pseudomonadati</taxon>
        <taxon>Pseudomonadota</taxon>
        <taxon>Gammaproteobacteria</taxon>
        <taxon>Lysobacterales</taxon>
        <taxon>Lysobacteraceae</taxon>
        <taxon>Novilysobacter</taxon>
    </lineage>
</organism>
<proteinExistence type="predicted"/>
<dbReference type="Proteomes" id="UP001355056">
    <property type="component" value="Unassembled WGS sequence"/>
</dbReference>
<sequence>MELKTYITVPSDHPRVDGEVGLLLTRKFAVGIDVGQAHDPTAICIVSSITTTTAKPELAALNPHPHPRYEVLHLERLRLGMPYPQQVDHIEGLLNRAPLNRLSPRVLVDYTGVGRPVFDMFAGRRALRGAQGVVITGGRETSRTPAGWSVPKGELVSKLQALLHSGGLLIANSLPDAAVLARELQDFRVRFTEAGNATFNAREGAHDDLVLALALAVFGLSRPVPATSVDVAWPR</sequence>
<evidence type="ECO:0000313" key="2">
    <source>
        <dbReference type="Proteomes" id="UP001355056"/>
    </source>
</evidence>
<name>A0ABU7YTT9_9GAMM</name>